<feature type="compositionally biased region" description="Polar residues" evidence="1">
    <location>
        <begin position="102"/>
        <end position="116"/>
    </location>
</feature>
<evidence type="ECO:0000256" key="3">
    <source>
        <dbReference type="SAM" id="SignalP"/>
    </source>
</evidence>
<keyword evidence="2" id="KW-0812">Transmembrane</keyword>
<sequence length="381" mass="40981">MTMLAVVYLVLHNTLLTIVRAQGLPAVVSPPRPQDATVAPYPLAQSLPQTPAQAPAAGHETGSGSRTGSTEANPQTPPDSGSGTPSLPSPSPPHPSTSTTGNATPFIQPGTNTTAPTPVLTPGPAINPLPPGSNNCLTEPFCGPGEECFVLTDGLVCLPRAQNWGYILTRNASGIPSVPGWSGPFSQLNESCTRFQMPASADKPGLALLVYDLIRDTLPKDLLLSRFDLSTTNWYTHFSNCEPSLACSLGICQPRPALGESCTTSWQCNALALGLDDLNQPIPTANTTEMRCEYLDGDKSVNTTCQLLHRDKDAIHGFMGDDGGGFSAWHVIVPVVVILILVYFGTVAYQRRMRQQKRRKWTRTIEDNRVDFGMESYDEIH</sequence>
<keyword evidence="2" id="KW-1133">Transmembrane helix</keyword>
<dbReference type="AlphaFoldDB" id="A0A197KAH6"/>
<evidence type="ECO:0000256" key="2">
    <source>
        <dbReference type="SAM" id="Phobius"/>
    </source>
</evidence>
<dbReference type="Proteomes" id="UP000078512">
    <property type="component" value="Unassembled WGS sequence"/>
</dbReference>
<protein>
    <submittedName>
        <fullName evidence="4">Uncharacterized protein</fullName>
    </submittedName>
</protein>
<name>A0A197KAH6_9FUNG</name>
<feature type="chain" id="PRO_5008276727" evidence="3">
    <location>
        <begin position="22"/>
        <end position="381"/>
    </location>
</feature>
<organism evidence="4 5">
    <name type="scientific">Linnemannia elongata AG-77</name>
    <dbReference type="NCBI Taxonomy" id="1314771"/>
    <lineage>
        <taxon>Eukaryota</taxon>
        <taxon>Fungi</taxon>
        <taxon>Fungi incertae sedis</taxon>
        <taxon>Mucoromycota</taxon>
        <taxon>Mortierellomycotina</taxon>
        <taxon>Mortierellomycetes</taxon>
        <taxon>Mortierellales</taxon>
        <taxon>Mortierellaceae</taxon>
        <taxon>Linnemannia</taxon>
    </lineage>
</organism>
<gene>
    <name evidence="4" type="ORF">K457DRAFT_13918</name>
</gene>
<dbReference type="OrthoDB" id="2404349at2759"/>
<feature type="compositionally biased region" description="Polar residues" evidence="1">
    <location>
        <begin position="62"/>
        <end position="73"/>
    </location>
</feature>
<reference evidence="4 5" key="1">
    <citation type="submission" date="2016-05" db="EMBL/GenBank/DDBJ databases">
        <title>Genome sequencing reveals origins of a unique bacterial endosymbiosis in the earliest lineages of terrestrial Fungi.</title>
        <authorList>
            <consortium name="DOE Joint Genome Institute"/>
            <person name="Uehling J."/>
            <person name="Gryganskyi A."/>
            <person name="Hameed K."/>
            <person name="Tschaplinski T."/>
            <person name="Misztal P."/>
            <person name="Wu S."/>
            <person name="Desiro A."/>
            <person name="Vande Pol N."/>
            <person name="Du Z.-Y."/>
            <person name="Zienkiewicz A."/>
            <person name="Zienkiewicz K."/>
            <person name="Morin E."/>
            <person name="Tisserant E."/>
            <person name="Splivallo R."/>
            <person name="Hainaut M."/>
            <person name="Henrissat B."/>
            <person name="Ohm R."/>
            <person name="Kuo A."/>
            <person name="Yan J."/>
            <person name="Lipzen A."/>
            <person name="Nolan M."/>
            <person name="Labutti K."/>
            <person name="Barry K."/>
            <person name="Goldstein A."/>
            <person name="Labbe J."/>
            <person name="Schadt C."/>
            <person name="Tuskan G."/>
            <person name="Grigoriev I."/>
            <person name="Martin F."/>
            <person name="Vilgalys R."/>
            <person name="Bonito G."/>
        </authorList>
    </citation>
    <scope>NUCLEOTIDE SEQUENCE [LARGE SCALE GENOMIC DNA]</scope>
    <source>
        <strain evidence="4 5">AG-77</strain>
    </source>
</reference>
<evidence type="ECO:0000256" key="1">
    <source>
        <dbReference type="SAM" id="MobiDB-lite"/>
    </source>
</evidence>
<keyword evidence="3" id="KW-0732">Signal</keyword>
<feature type="signal peptide" evidence="3">
    <location>
        <begin position="1"/>
        <end position="21"/>
    </location>
</feature>
<feature type="transmembrane region" description="Helical" evidence="2">
    <location>
        <begin position="328"/>
        <end position="349"/>
    </location>
</feature>
<dbReference type="EMBL" id="KV442016">
    <property type="protein sequence ID" value="OAQ34702.1"/>
    <property type="molecule type" value="Genomic_DNA"/>
</dbReference>
<evidence type="ECO:0000313" key="5">
    <source>
        <dbReference type="Proteomes" id="UP000078512"/>
    </source>
</evidence>
<feature type="region of interest" description="Disordered" evidence="1">
    <location>
        <begin position="48"/>
        <end position="126"/>
    </location>
</feature>
<accession>A0A197KAH6</accession>
<proteinExistence type="predicted"/>
<keyword evidence="2" id="KW-0472">Membrane</keyword>
<evidence type="ECO:0000313" key="4">
    <source>
        <dbReference type="EMBL" id="OAQ34702.1"/>
    </source>
</evidence>
<keyword evidence="5" id="KW-1185">Reference proteome</keyword>